<dbReference type="InterPro" id="IPR036465">
    <property type="entry name" value="vWFA_dom_sf"/>
</dbReference>
<comment type="caution">
    <text evidence="10">The sequence shown here is derived from an EMBL/GenBank/DDBJ whole genome shotgun (WGS) entry which is preliminary data.</text>
</comment>
<keyword evidence="1" id="KW-0134">Cell wall</keyword>
<dbReference type="PROSITE" id="PS50234">
    <property type="entry name" value="VWFA"/>
    <property type="match status" value="1"/>
</dbReference>
<dbReference type="SMART" id="SM00327">
    <property type="entry name" value="VWA"/>
    <property type="match status" value="1"/>
</dbReference>
<dbReference type="Pfam" id="PF00092">
    <property type="entry name" value="VWA"/>
    <property type="match status" value="1"/>
</dbReference>
<keyword evidence="4" id="KW-0572">Peptidoglycan-anchor</keyword>
<dbReference type="NCBIfam" id="TIGR01167">
    <property type="entry name" value="LPXTG_anchor"/>
    <property type="match status" value="1"/>
</dbReference>
<evidence type="ECO:0000259" key="8">
    <source>
        <dbReference type="PROSITE" id="PS50234"/>
    </source>
</evidence>
<dbReference type="InterPro" id="IPR002035">
    <property type="entry name" value="VWF_A"/>
</dbReference>
<keyword evidence="2" id="KW-0964">Secreted</keyword>
<dbReference type="InterPro" id="IPR049319">
    <property type="entry name" value="GBS104-like_Ig"/>
</dbReference>
<proteinExistence type="predicted"/>
<evidence type="ECO:0000256" key="5">
    <source>
        <dbReference type="SAM" id="MobiDB-lite"/>
    </source>
</evidence>
<feature type="compositionally biased region" description="Basic and acidic residues" evidence="5">
    <location>
        <begin position="654"/>
        <end position="667"/>
    </location>
</feature>
<dbReference type="SUPFAM" id="SSF53300">
    <property type="entry name" value="vWA-like"/>
    <property type="match status" value="1"/>
</dbReference>
<keyword evidence="3 7" id="KW-0732">Signal</keyword>
<keyword evidence="6" id="KW-0472">Membrane</keyword>
<keyword evidence="6" id="KW-0812">Transmembrane</keyword>
<dbReference type="RefSeq" id="WP_123838145.1">
    <property type="nucleotide sequence ID" value="NZ_RKNG01000013.1"/>
</dbReference>
<evidence type="ECO:0000256" key="2">
    <source>
        <dbReference type="ARBA" id="ARBA00022525"/>
    </source>
</evidence>
<feature type="compositionally biased region" description="Low complexity" evidence="5">
    <location>
        <begin position="582"/>
        <end position="640"/>
    </location>
</feature>
<protein>
    <submittedName>
        <fullName evidence="10">VWA domain-containing protein</fullName>
    </submittedName>
</protein>
<evidence type="ECO:0000256" key="7">
    <source>
        <dbReference type="SAM" id="SignalP"/>
    </source>
</evidence>
<dbReference type="Pfam" id="PF21426">
    <property type="entry name" value="GBS104-like_Ig"/>
    <property type="match status" value="1"/>
</dbReference>
<feature type="signal peptide" evidence="7">
    <location>
        <begin position="1"/>
        <end position="31"/>
    </location>
</feature>
<dbReference type="EMBL" id="RKNM01000008">
    <property type="protein sequence ID" value="ROX56050.1"/>
    <property type="molecule type" value="Genomic_DNA"/>
</dbReference>
<dbReference type="Gene3D" id="3.40.50.410">
    <property type="entry name" value="von Willebrand factor, type A domain"/>
    <property type="match status" value="1"/>
</dbReference>
<keyword evidence="6" id="KW-1133">Transmembrane helix</keyword>
<reference evidence="10 11" key="1">
    <citation type="submission" date="2018-10" db="EMBL/GenBank/DDBJ databases">
        <title>Genotypes and phenotypes of Enterococci isolated from broiler chickens.</title>
        <authorList>
            <person name="Muhammad A.R."/>
            <person name="Diarra M.S."/>
        </authorList>
    </citation>
    <scope>NUCLEOTIDE SEQUENCE [LARGE SCALE GENOMIC DNA]</scope>
    <source>
        <strain evidence="10 11">P5 C A 35</strain>
    </source>
</reference>
<dbReference type="SUPFAM" id="SSF49478">
    <property type="entry name" value="Cna protein B-type domain"/>
    <property type="match status" value="1"/>
</dbReference>
<dbReference type="CDD" id="cd00198">
    <property type="entry name" value="vWFA"/>
    <property type="match status" value="1"/>
</dbReference>
<feature type="domain" description="Gram-positive cocci surface proteins LPxTG" evidence="9">
    <location>
        <begin position="659"/>
        <end position="692"/>
    </location>
</feature>
<dbReference type="PROSITE" id="PS50847">
    <property type="entry name" value="GRAM_POS_ANCHORING"/>
    <property type="match status" value="1"/>
</dbReference>
<sequence>MCNRITKTNLASMLMIVFSLVAVFFGGDTFAETNAFHYQNNAEGEFLTNGVKEGDTYNYDYGNAPEANFDEEDYINYENSAFVKKSVKKAEGIQGLFDVTLAIKGNQLKKPIDLVMVIDYSSSMTGEKLSNALKGLQEFGEELDDSLESGNIRIGIVAYNRFVYSTDDFLTDINQLEYFLRNTAESHTGTFMQKGLLEGQSLLEEKSRPEAEKMLVHIGDDSANRSYLPKETAQVFHNSGEIVDYNGYHTDQYVTEFQTDSEKYQTSGSSTDPNAVSVSSSLINDATLGTIISIKNAGIKCYSVATAPSSRGEYIGRNLASSPNNYLSIDENLTGLGNALKEIANGMDKTIVNGTVTDPMGKDILLQGTGAFGPSYYQLQGWSKEENGEWQADETVLGKTEVTENGQIIKLNHLTLGKNEKITFTYQIRLATEAEAFKGETWYLCNGRTTLDPLNNGELLDFPIPSIKAPTVKLNIKKQWKNIETNHIPTSIQYVIKRQTVTNNESWITSDPLMLSKEEDYATSVYQVPIAGISSSLPLYNNNGENFIYSVDEIDVPDGFTYEVISDRNSFTIINTLEETEPSTTEPSTTEPSTAEPSTTEPSTTEPSTAEPSTTEPSTTESSTTEPSTTEPSMTEPSTTDKQIIIASQDSSNDPDKQLPKTNENKKSSVILTIIGLLAVVTSGYVLIKRRN</sequence>
<evidence type="ECO:0000256" key="1">
    <source>
        <dbReference type="ARBA" id="ARBA00022512"/>
    </source>
</evidence>
<name>A0AB74CV24_ENTFC</name>
<evidence type="ECO:0000256" key="3">
    <source>
        <dbReference type="ARBA" id="ARBA00022729"/>
    </source>
</evidence>
<feature type="region of interest" description="Disordered" evidence="5">
    <location>
        <begin position="577"/>
        <end position="667"/>
    </location>
</feature>
<evidence type="ECO:0000256" key="4">
    <source>
        <dbReference type="ARBA" id="ARBA00023088"/>
    </source>
</evidence>
<evidence type="ECO:0000313" key="11">
    <source>
        <dbReference type="Proteomes" id="UP000281752"/>
    </source>
</evidence>
<feature type="transmembrane region" description="Helical" evidence="6">
    <location>
        <begin position="670"/>
        <end position="688"/>
    </location>
</feature>
<evidence type="ECO:0000313" key="10">
    <source>
        <dbReference type="EMBL" id="ROX56050.1"/>
    </source>
</evidence>
<dbReference type="Proteomes" id="UP000281752">
    <property type="component" value="Unassembled WGS sequence"/>
</dbReference>
<evidence type="ECO:0000259" key="9">
    <source>
        <dbReference type="PROSITE" id="PS50847"/>
    </source>
</evidence>
<dbReference type="Pfam" id="PF00746">
    <property type="entry name" value="Gram_pos_anchor"/>
    <property type="match status" value="1"/>
</dbReference>
<dbReference type="InterPro" id="IPR019931">
    <property type="entry name" value="LPXTG_anchor"/>
</dbReference>
<organism evidence="10 11">
    <name type="scientific">Enterococcus faecium</name>
    <name type="common">Streptococcus faecium</name>
    <dbReference type="NCBI Taxonomy" id="1352"/>
    <lineage>
        <taxon>Bacteria</taxon>
        <taxon>Bacillati</taxon>
        <taxon>Bacillota</taxon>
        <taxon>Bacilli</taxon>
        <taxon>Lactobacillales</taxon>
        <taxon>Enterococcaceae</taxon>
        <taxon>Enterococcus</taxon>
    </lineage>
</organism>
<dbReference type="AlphaFoldDB" id="A0AB74CV24"/>
<feature type="chain" id="PRO_5044499967" evidence="7">
    <location>
        <begin position="32"/>
        <end position="692"/>
    </location>
</feature>
<accession>A0AB74CV24</accession>
<evidence type="ECO:0000256" key="6">
    <source>
        <dbReference type="SAM" id="Phobius"/>
    </source>
</evidence>
<gene>
    <name evidence="10" type="ORF">EGW36_07955</name>
</gene>
<feature type="domain" description="VWFA" evidence="8">
    <location>
        <begin position="113"/>
        <end position="343"/>
    </location>
</feature>
<dbReference type="Gene3D" id="2.60.40.2110">
    <property type="match status" value="1"/>
</dbReference>